<gene>
    <name evidence="1" type="ORF">BGW36DRAFT_308058</name>
</gene>
<dbReference type="InterPro" id="IPR010856">
    <property type="entry name" value="Gig2-like"/>
</dbReference>
<protein>
    <recommendedName>
        <fullName evidence="3">DUF1479 domain protein</fullName>
    </recommendedName>
</protein>
<dbReference type="InterPro" id="IPR027443">
    <property type="entry name" value="IPNS-like_sf"/>
</dbReference>
<organism evidence="1 2">
    <name type="scientific">Talaromyces proteolyticus</name>
    <dbReference type="NCBI Taxonomy" id="1131652"/>
    <lineage>
        <taxon>Eukaryota</taxon>
        <taxon>Fungi</taxon>
        <taxon>Dikarya</taxon>
        <taxon>Ascomycota</taxon>
        <taxon>Pezizomycotina</taxon>
        <taxon>Eurotiomycetes</taxon>
        <taxon>Eurotiomycetidae</taxon>
        <taxon>Eurotiales</taxon>
        <taxon>Trichocomaceae</taxon>
        <taxon>Talaromyces</taxon>
        <taxon>Talaromyces sect. Bacilispori</taxon>
    </lineage>
</organism>
<dbReference type="AlphaFoldDB" id="A0AAD4KHA6"/>
<evidence type="ECO:0000313" key="1">
    <source>
        <dbReference type="EMBL" id="KAH8689439.1"/>
    </source>
</evidence>
<dbReference type="Pfam" id="PF07350">
    <property type="entry name" value="Gig2-like"/>
    <property type="match status" value="1"/>
</dbReference>
<proteinExistence type="predicted"/>
<name>A0AAD4KHA6_9EURO</name>
<evidence type="ECO:0000313" key="2">
    <source>
        <dbReference type="Proteomes" id="UP001201262"/>
    </source>
</evidence>
<dbReference type="EMBL" id="JAJTJA010000015">
    <property type="protein sequence ID" value="KAH8689439.1"/>
    <property type="molecule type" value="Genomic_DNA"/>
</dbReference>
<dbReference type="SUPFAM" id="SSF51197">
    <property type="entry name" value="Clavaminate synthase-like"/>
    <property type="match status" value="1"/>
</dbReference>
<evidence type="ECO:0008006" key="3">
    <source>
        <dbReference type="Google" id="ProtNLM"/>
    </source>
</evidence>
<accession>A0AAD4KHA6</accession>
<sequence>MREESAPWPEWREFVEDKSTLQEYEGDPEFLAIKKQIDEEYGEEKLRRSWLKTCAELEELTEEIKEKGSQIIPIIDMADVRRGCVAIKDVAEIRRVGCFVVRNVIEQCEMDRLYRDLKNYLSINKGRYTAWPQDSPSIFNLYNTPTQNALRIHPNQLQLMRWINGLWNYPNDDEEASPQPLLYADAVRVRPAKQTFLGLGPHIDAGSLCRWGDPAYRKVYHEIFAGNSENHDIFDMGKRKDANQALYLGGAHSTVMRAFQGWTAISKTAPREGTILLYPNVKAAISYVMLRPFFKPPSDKSKISDASQWTYDPSSSWFPGTFKPQSQLLSPTSHPHLRLKECLIHVPPIEPGDTVWWHTDMCHAVDAEHVGNMDASVAYIAATPNTPINKAYMQHQYDRMVVGHPPQDFVSNGVDESGFEEFQGFEGNPDIFKSLMGY</sequence>
<comment type="caution">
    <text evidence="1">The sequence shown here is derived from an EMBL/GenBank/DDBJ whole genome shotgun (WGS) entry which is preliminary data.</text>
</comment>
<dbReference type="Proteomes" id="UP001201262">
    <property type="component" value="Unassembled WGS sequence"/>
</dbReference>
<reference evidence="1" key="1">
    <citation type="submission" date="2021-12" db="EMBL/GenBank/DDBJ databases">
        <title>Convergent genome expansion in fungi linked to evolution of root-endophyte symbiosis.</title>
        <authorList>
            <consortium name="DOE Joint Genome Institute"/>
            <person name="Ke Y.-H."/>
            <person name="Bonito G."/>
            <person name="Liao H.-L."/>
            <person name="Looney B."/>
            <person name="Rojas-Flechas A."/>
            <person name="Nash J."/>
            <person name="Hameed K."/>
            <person name="Schadt C."/>
            <person name="Martin F."/>
            <person name="Crous P.W."/>
            <person name="Miettinen O."/>
            <person name="Magnuson J.K."/>
            <person name="Labbe J."/>
            <person name="Jacobson D."/>
            <person name="Doktycz M.J."/>
            <person name="Veneault-Fourrey C."/>
            <person name="Kuo A."/>
            <person name="Mondo S."/>
            <person name="Calhoun S."/>
            <person name="Riley R."/>
            <person name="Ohm R."/>
            <person name="LaButti K."/>
            <person name="Andreopoulos B."/>
            <person name="Pangilinan J."/>
            <person name="Nolan M."/>
            <person name="Tritt A."/>
            <person name="Clum A."/>
            <person name="Lipzen A."/>
            <person name="Daum C."/>
            <person name="Barry K."/>
            <person name="Grigoriev I.V."/>
            <person name="Vilgalys R."/>
        </authorList>
    </citation>
    <scope>NUCLEOTIDE SEQUENCE</scope>
    <source>
        <strain evidence="1">PMI_201</strain>
    </source>
</reference>
<dbReference type="PANTHER" id="PTHR30613">
    <property type="entry name" value="UNCHARACTERIZED PROTEIN YBIU-RELATED"/>
    <property type="match status" value="1"/>
</dbReference>
<dbReference type="RefSeq" id="XP_046065793.1">
    <property type="nucleotide sequence ID" value="XM_046212300.1"/>
</dbReference>
<dbReference type="GeneID" id="70242587"/>
<keyword evidence="2" id="KW-1185">Reference proteome</keyword>
<dbReference type="PANTHER" id="PTHR30613:SF1">
    <property type="entry name" value="DUF1479 DOMAIN PROTEIN (AFU_ORTHOLOGUE AFUA_5G09280)"/>
    <property type="match status" value="1"/>
</dbReference>
<dbReference type="Gene3D" id="2.60.120.330">
    <property type="entry name" value="B-lactam Antibiotic, Isopenicillin N Synthase, Chain"/>
    <property type="match status" value="1"/>
</dbReference>